<protein>
    <submittedName>
        <fullName evidence="3">Uncharacterized protein involved in outer membrane biogenesis</fullName>
    </submittedName>
</protein>
<feature type="region of interest" description="Disordered" evidence="1">
    <location>
        <begin position="1174"/>
        <end position="1226"/>
    </location>
</feature>
<dbReference type="Proteomes" id="UP001237780">
    <property type="component" value="Unassembled WGS sequence"/>
</dbReference>
<feature type="domain" description="AsmA" evidence="2">
    <location>
        <begin position="3"/>
        <end position="186"/>
    </location>
</feature>
<dbReference type="InterPro" id="IPR007844">
    <property type="entry name" value="AsmA"/>
</dbReference>
<accession>A0ABU0S9I1</accession>
<comment type="caution">
    <text evidence="3">The sequence shown here is derived from an EMBL/GenBank/DDBJ whole genome shotgun (WGS) entry which is preliminary data.</text>
</comment>
<evidence type="ECO:0000313" key="3">
    <source>
        <dbReference type="EMBL" id="MDQ0996383.1"/>
    </source>
</evidence>
<sequence>MFVFIGGLLVLLLTAALVVPYFVDWAGYRSSFEREASTLLGRPVTVAGSASARLLPFPSVTFSDVRVGDPGVEPVMTIEKFSMDAELAPFLRGEILIFDMRLEKPAATVRISEGGVVDWAIRPRTPFQKTQVKLENLQISNGSLIIRDASTGTTRSISDLNATMSADDLSGPWKFDGNLFFNGKKISVSSSTGALKPDGSLQMHARVIPDNIPAAMETDGQITLDQGALKYAGRIDIRSRDEVADKSGEKAGSADKPLLSSLRLSGQFEADHARITIPEFHMEQGPVADPYVVNGNAHFDYGDNPRFEVKADGQQVTFGNQEAEQANAKANPETAAQRLGIFRRLMDQLPVPTMPGRIDLKLPAIVAGDTTIRSVTIDAAPAAGNWVINQLKAELPGRTQFEAKGVLQVGDNFGFDGKLLVASRQPSGLAVWLTNTVDDSIRRIRGAGFSGDVSLHDELQKVDNLELALGGASLKGTLVRSAKGDSLPLTQLKLEGGALDADALEAFAALFGSNASNGSSAILNGQDLDVDLKAGPVAHGGFVAETVDTAFRLREGVFDIDRLTIGSVAGTTITATGKLEPFKTEPSGSVDATLLSDDMAPFVDALSQRFPDFPFLVAMKERSSRFPGLFEDTQMSVLANTLHGKSGTNEFSLSAAGKSGGMNITLSGTSTMNEEQLRTLELTMNARTDHAERLMAFIGLPALPLGLAGELEADIALKGNQNAGFQTQLALKAPDGRALLDGSFRYADGSLNGEGRASLKSSDIDAYLATAGYSVPGFGNGTPIDAASSFSLNNGKLMLPDLSGQVNDTKIGGHIGFVLDNGVPNAQGDLTLAQINLDAVTQFVLGTGSTDGDGKSQWPQQPFLASPLFPMGFDLKLRAETADTGIIGEIGNFQTSATLKDGALRLDDVKGNLFGGKLAGMFELRNTSGTGLATGQFTLDQAGIDELYQPETGIAAVQGKAKISASVNATGTSMAELVKSIAGSGVVAVSDLTINALNPAALVPILADVDAMEGPVTTATIDAIIGKYLNAGALKATASEIPYTIAGGVARTSTFQLNNGDARLFADLRINFPEMMVASQGKLTFEPGKTVVVGADPVVEFTLDGPWHGPAVTFNRQPLEQFLTQRALEREQQRVETLQASLVEKQRLRRETQLFQALAEERVRVARLKVEQEAREAAERKAAEEAARKALENPPAAPPPAQPQGAIDRQSLDEFLQTIEPNAVPQ</sequence>
<dbReference type="Pfam" id="PF05170">
    <property type="entry name" value="AsmA"/>
    <property type="match status" value="1"/>
</dbReference>
<evidence type="ECO:0000259" key="2">
    <source>
        <dbReference type="Pfam" id="PF05170"/>
    </source>
</evidence>
<dbReference type="PANTHER" id="PTHR30441">
    <property type="entry name" value="DUF748 DOMAIN-CONTAINING PROTEIN"/>
    <property type="match status" value="1"/>
</dbReference>
<dbReference type="PIRSF" id="PIRSF034039">
    <property type="entry name" value="UCP034039"/>
    <property type="match status" value="1"/>
</dbReference>
<proteinExistence type="predicted"/>
<keyword evidence="4" id="KW-1185">Reference proteome</keyword>
<dbReference type="InterPro" id="IPR017023">
    <property type="entry name" value="UCP034039"/>
</dbReference>
<reference evidence="3 4" key="1">
    <citation type="submission" date="2023-07" db="EMBL/GenBank/DDBJ databases">
        <title>Comparative genomics of wheat-associated soil bacteria to identify genetic determinants of phenazine resistance.</title>
        <authorList>
            <person name="Mouncey N."/>
        </authorList>
    </citation>
    <scope>NUCLEOTIDE SEQUENCE [LARGE SCALE GENOMIC DNA]</scope>
    <source>
        <strain evidence="3 4">W4I11</strain>
    </source>
</reference>
<evidence type="ECO:0000256" key="1">
    <source>
        <dbReference type="SAM" id="MobiDB-lite"/>
    </source>
</evidence>
<name>A0ABU0S9I1_9HYPH</name>
<dbReference type="EMBL" id="JAUSZT010000003">
    <property type="protein sequence ID" value="MDQ0996383.1"/>
    <property type="molecule type" value="Genomic_DNA"/>
</dbReference>
<evidence type="ECO:0000313" key="4">
    <source>
        <dbReference type="Proteomes" id="UP001237780"/>
    </source>
</evidence>
<feature type="compositionally biased region" description="Basic and acidic residues" evidence="1">
    <location>
        <begin position="1174"/>
        <end position="1191"/>
    </location>
</feature>
<dbReference type="PANTHER" id="PTHR30441:SF4">
    <property type="entry name" value="PROTEIN ASMA"/>
    <property type="match status" value="1"/>
</dbReference>
<organism evidence="3 4">
    <name type="scientific">Phyllobacterium ifriqiyense</name>
    <dbReference type="NCBI Taxonomy" id="314238"/>
    <lineage>
        <taxon>Bacteria</taxon>
        <taxon>Pseudomonadati</taxon>
        <taxon>Pseudomonadota</taxon>
        <taxon>Alphaproteobacteria</taxon>
        <taxon>Hyphomicrobiales</taxon>
        <taxon>Phyllobacteriaceae</taxon>
        <taxon>Phyllobacterium</taxon>
    </lineage>
</organism>
<gene>
    <name evidence="3" type="ORF">QFZ34_001565</name>
</gene>
<dbReference type="InterPro" id="IPR052894">
    <property type="entry name" value="AsmA-related"/>
</dbReference>